<protein>
    <submittedName>
        <fullName evidence="1">Uncharacterized protein</fullName>
    </submittedName>
</protein>
<dbReference type="EMBL" id="CP034547">
    <property type="protein sequence ID" value="AZQ54958.1"/>
    <property type="molecule type" value="Genomic_DNA"/>
</dbReference>
<name>A0A3Q9FCK3_9BURK</name>
<dbReference type="RefSeq" id="WP_126368183.1">
    <property type="nucleotide sequence ID" value="NZ_CP034547.1"/>
</dbReference>
<sequence length="71" mass="8080">MDNRPIRAEVDYETALKAVSTLLELDPAPGTPQGTEPEILAIRSERYEAEHFSIEEVYGGQKRHSARVRQR</sequence>
<reference evidence="1 2" key="1">
    <citation type="submission" date="2018-12" db="EMBL/GenBank/DDBJ databases">
        <title>Cadmium resistance mechanism in endophytic bacteria Burkholderia cenocepacia YG-3.</title>
        <authorList>
            <person name="Zhang X."/>
            <person name="Wang X."/>
            <person name="Zhu Y."/>
        </authorList>
    </citation>
    <scope>NUCLEOTIDE SEQUENCE [LARGE SCALE GENOMIC DNA]</scope>
    <source>
        <strain evidence="1 2">YG-3</strain>
    </source>
</reference>
<dbReference type="AlphaFoldDB" id="A0A3Q9FCK3"/>
<evidence type="ECO:0000313" key="1">
    <source>
        <dbReference type="EMBL" id="AZQ54958.1"/>
    </source>
</evidence>
<proteinExistence type="predicted"/>
<dbReference type="Proteomes" id="UP000277191">
    <property type="component" value="Chromosome 3"/>
</dbReference>
<gene>
    <name evidence="1" type="ORF">D5R55_29220</name>
</gene>
<evidence type="ECO:0000313" key="2">
    <source>
        <dbReference type="Proteomes" id="UP000277191"/>
    </source>
</evidence>
<accession>A0A3Q9FCK3</accession>
<organism evidence="1 2">
    <name type="scientific">Burkholderia cenocepacia</name>
    <dbReference type="NCBI Taxonomy" id="95486"/>
    <lineage>
        <taxon>Bacteria</taxon>
        <taxon>Pseudomonadati</taxon>
        <taxon>Pseudomonadota</taxon>
        <taxon>Betaproteobacteria</taxon>
        <taxon>Burkholderiales</taxon>
        <taxon>Burkholderiaceae</taxon>
        <taxon>Burkholderia</taxon>
        <taxon>Burkholderia cepacia complex</taxon>
    </lineage>
</organism>